<organism evidence="13 14">
    <name type="scientific">Stylonychia lemnae</name>
    <name type="common">Ciliate</name>
    <dbReference type="NCBI Taxonomy" id="5949"/>
    <lineage>
        <taxon>Eukaryota</taxon>
        <taxon>Sar</taxon>
        <taxon>Alveolata</taxon>
        <taxon>Ciliophora</taxon>
        <taxon>Intramacronucleata</taxon>
        <taxon>Spirotrichea</taxon>
        <taxon>Stichotrichia</taxon>
        <taxon>Sporadotrichida</taxon>
        <taxon>Oxytrichidae</taxon>
        <taxon>Stylonychinae</taxon>
        <taxon>Stylonychia</taxon>
    </lineage>
</organism>
<evidence type="ECO:0000256" key="1">
    <source>
        <dbReference type="ARBA" id="ARBA00004141"/>
    </source>
</evidence>
<evidence type="ECO:0000256" key="8">
    <source>
        <dbReference type="PROSITE-ProRule" id="PRU00047"/>
    </source>
</evidence>
<evidence type="ECO:0000256" key="3">
    <source>
        <dbReference type="ARBA" id="ARBA00022692"/>
    </source>
</evidence>
<evidence type="ECO:0000259" key="11">
    <source>
        <dbReference type="PROSITE" id="PS50042"/>
    </source>
</evidence>
<protein>
    <recommendedName>
        <fullName evidence="15">Cation channel family protein</fullName>
    </recommendedName>
</protein>
<evidence type="ECO:0000256" key="5">
    <source>
        <dbReference type="ARBA" id="ARBA00023065"/>
    </source>
</evidence>
<dbReference type="PANTHER" id="PTHR45689:SF5">
    <property type="entry name" value="I[[H]] CHANNEL, ISOFORM E"/>
    <property type="match status" value="1"/>
</dbReference>
<dbReference type="InterPro" id="IPR001878">
    <property type="entry name" value="Znf_CCHC"/>
</dbReference>
<keyword evidence="14" id="KW-1185">Reference proteome</keyword>
<feature type="transmembrane region" description="Helical" evidence="10">
    <location>
        <begin position="380"/>
        <end position="399"/>
    </location>
</feature>
<dbReference type="PROSITE" id="PS50158">
    <property type="entry name" value="ZF_CCHC"/>
    <property type="match status" value="1"/>
</dbReference>
<feature type="domain" description="Cyclic nucleotide-binding" evidence="11">
    <location>
        <begin position="558"/>
        <end position="657"/>
    </location>
</feature>
<feature type="region of interest" description="Disordered" evidence="9">
    <location>
        <begin position="913"/>
        <end position="948"/>
    </location>
</feature>
<evidence type="ECO:0000256" key="6">
    <source>
        <dbReference type="ARBA" id="ARBA00023136"/>
    </source>
</evidence>
<dbReference type="InterPro" id="IPR018490">
    <property type="entry name" value="cNMP-bd_dom_sf"/>
</dbReference>
<dbReference type="Gene3D" id="1.10.287.70">
    <property type="match status" value="1"/>
</dbReference>
<dbReference type="InterPro" id="IPR000595">
    <property type="entry name" value="cNMP-bd_dom"/>
</dbReference>
<keyword evidence="2" id="KW-0813">Transport</keyword>
<dbReference type="InterPro" id="IPR014710">
    <property type="entry name" value="RmlC-like_jellyroll"/>
</dbReference>
<evidence type="ECO:0008006" key="15">
    <source>
        <dbReference type="Google" id="ProtNLM"/>
    </source>
</evidence>
<dbReference type="SUPFAM" id="SSF51206">
    <property type="entry name" value="cAMP-binding domain-like"/>
    <property type="match status" value="1"/>
</dbReference>
<evidence type="ECO:0000256" key="2">
    <source>
        <dbReference type="ARBA" id="ARBA00022448"/>
    </source>
</evidence>
<keyword evidence="8" id="KW-0862">Zinc</keyword>
<dbReference type="GO" id="GO:0008270">
    <property type="term" value="F:zinc ion binding"/>
    <property type="evidence" value="ECO:0007669"/>
    <property type="project" value="UniProtKB-KW"/>
</dbReference>
<dbReference type="InterPro" id="IPR003938">
    <property type="entry name" value="K_chnl_volt-dep_EAG/ELK/ERG"/>
</dbReference>
<dbReference type="Pfam" id="PF00520">
    <property type="entry name" value="Ion_trans"/>
    <property type="match status" value="1"/>
</dbReference>
<dbReference type="EMBL" id="CCKQ01001285">
    <property type="protein sequence ID" value="CDW72383.1"/>
    <property type="molecule type" value="Genomic_DNA"/>
</dbReference>
<dbReference type="SMART" id="SM00100">
    <property type="entry name" value="cNMP"/>
    <property type="match status" value="1"/>
</dbReference>
<dbReference type="GO" id="GO:0035725">
    <property type="term" value="P:sodium ion transmembrane transport"/>
    <property type="evidence" value="ECO:0007669"/>
    <property type="project" value="TreeGrafter"/>
</dbReference>
<evidence type="ECO:0000313" key="13">
    <source>
        <dbReference type="EMBL" id="CDW72383.1"/>
    </source>
</evidence>
<keyword evidence="8" id="KW-0479">Metal-binding</keyword>
<dbReference type="CDD" id="cd00038">
    <property type="entry name" value="CAP_ED"/>
    <property type="match status" value="1"/>
</dbReference>
<dbReference type="GO" id="GO:0003254">
    <property type="term" value="P:regulation of membrane depolarization"/>
    <property type="evidence" value="ECO:0007669"/>
    <property type="project" value="TreeGrafter"/>
</dbReference>
<dbReference type="Pfam" id="PF00027">
    <property type="entry name" value="cNMP_binding"/>
    <property type="match status" value="1"/>
</dbReference>
<keyword evidence="6 10" id="KW-0472">Membrane</keyword>
<sequence>MLIGQNVSGFSNNFQISQNVAIKRNDDNVLRQKLISQFNINLGQSINSNNHPLTSRKEQQKGANTARSTNLDNDYSIINKEQQMRNIRNFKGFLKDTFKEQVIKKNGSQKQLFKKESMKIRQTEENVATEQGEIKKIRMKPKSNTKLRRKSNYSKMMSLENPLAATNAEKPTIRRRNQLKLIHDPLNDDEEIDLFESDNMSNEEEQMKIFGQVKSSRFLIAPESQIRQIIDIGSFFIVIFISLYIPFTFSFDVVISDTFNFFEVFIDTWFIAEILMNFFTGYYEKGVLVMDHKKIFFQYIRGWFVIDSMSSLPLSYIELLTAADSHEAFQSAKILRIFKLTKYARLLRLLRFIKVSKFIQTFEEIVVNDYANLFIRFSKISIIVFFIAHWMACTLYSIATTEMEIYGVNWLSNQGLNDSSVLEKYINALYWSFTTMCTVGYGDFHPLTTNERILSMMIMILSSGIFAFIIGDIGRIVSGFNVLAAQFRERMLYVDRFLIQKQIPNGLRGQVKRYLEYNWELKKLYKIEEQELLGLLNDNLRGKIMVYLNGKILQSIEVLCQFPIEFLSNLTFIFNKATYSLDENIFIEGEEGHELFFLVSGRANIIHRRSKTLIYELEKDTYFGEISFFCQLQRQVTIKTKDFCDIFSLKRDSFLQVAAQVSIESLVLFNRLKDSVTGNEKDFKKLCIKCYLCQKLGHISIHCPKFSKFQGNLRIKHFLTRKKSKQGQNIATNGSFHASELQYQENDNPKLVSLASSLSMEHHNQSGYKSARNSKRVMQKYNNNSFGNILFPLKQQQQNSNYLTVFKKDENIFEEQKKEDYERLDETDDQDSNIFKKVRTIQSRFRKQSLSPISVNGQGDSASIQEEQLVQFDTPPKQSTTPKDNFKERIIQIEHQQSKKFGKNTIIQEAVYEDEEDKEIEEEDTDDKVEYSNEREESSSTISTFSQEEQVTLLKQNHNLRMVKPPKSQNQLTTIIGRKKRFNSKNFRDKKSKNDIQYLKRSIQIMPFQEIKKNVYTKKITPKQIEEEQAKHSSKQFNILDIGRVNGISMITKQVSKNEKYGDQKLLISQSSLKSENHLSQDSFYLRLLEDKADEELKFEYQNTFKPRMLNNQIQKSNMLAPLDKDKDNSVTIYGTQYLKNSTSNNADESEQFHLRQQNNPIEDEWCLPLEFQTLNSSAKPKQQEKSHEKHFTFYDEQLGNYLLKMENKNQLLQVKDMVNQSHADMKAQYVLEKQRTLQKPYQKLQNKLIKNSECGVTEQHLGSDLIKQQNFRHSNFK</sequence>
<dbReference type="Gene3D" id="2.60.120.10">
    <property type="entry name" value="Jelly Rolls"/>
    <property type="match status" value="1"/>
</dbReference>
<comment type="subcellular location">
    <subcellularLocation>
        <location evidence="1">Membrane</location>
        <topology evidence="1">Multi-pass membrane protein</topology>
    </subcellularLocation>
</comment>
<feature type="compositionally biased region" description="Basic and acidic residues" evidence="9">
    <location>
        <begin position="928"/>
        <end position="938"/>
    </location>
</feature>
<keyword evidence="3 10" id="KW-0812">Transmembrane</keyword>
<feature type="transmembrane region" description="Helical" evidence="10">
    <location>
        <begin position="229"/>
        <end position="249"/>
    </location>
</feature>
<dbReference type="PRINTS" id="PR01463">
    <property type="entry name" value="EAGCHANLFMLY"/>
</dbReference>
<dbReference type="SUPFAM" id="SSF81324">
    <property type="entry name" value="Voltage-gated potassium channels"/>
    <property type="match status" value="1"/>
</dbReference>
<evidence type="ECO:0000256" key="4">
    <source>
        <dbReference type="ARBA" id="ARBA00022989"/>
    </source>
</evidence>
<dbReference type="OMA" id="DHKRDSI"/>
<feature type="compositionally biased region" description="Acidic residues" evidence="9">
    <location>
        <begin position="913"/>
        <end position="927"/>
    </location>
</feature>
<keyword evidence="7" id="KW-0407">Ion channel</keyword>
<evidence type="ECO:0000256" key="7">
    <source>
        <dbReference type="ARBA" id="ARBA00023303"/>
    </source>
</evidence>
<dbReference type="GO" id="GO:0003676">
    <property type="term" value="F:nucleic acid binding"/>
    <property type="evidence" value="ECO:0007669"/>
    <property type="project" value="InterPro"/>
</dbReference>
<dbReference type="SUPFAM" id="SSF57756">
    <property type="entry name" value="Retrovirus zinc finger-like domains"/>
    <property type="match status" value="1"/>
</dbReference>
<dbReference type="InterPro" id="IPR005821">
    <property type="entry name" value="Ion_trans_dom"/>
</dbReference>
<evidence type="ECO:0000256" key="9">
    <source>
        <dbReference type="SAM" id="MobiDB-lite"/>
    </source>
</evidence>
<feature type="transmembrane region" description="Helical" evidence="10">
    <location>
        <begin position="261"/>
        <end position="283"/>
    </location>
</feature>
<dbReference type="Gene3D" id="1.10.287.630">
    <property type="entry name" value="Helix hairpin bin"/>
    <property type="match status" value="1"/>
</dbReference>
<accession>A0A077ZR42</accession>
<reference evidence="13 14" key="1">
    <citation type="submission" date="2014-06" db="EMBL/GenBank/DDBJ databases">
        <authorList>
            <person name="Swart Estienne"/>
        </authorList>
    </citation>
    <scope>NUCLEOTIDE SEQUENCE [LARGE SCALE GENOMIC DNA]</scope>
    <source>
        <strain evidence="13 14">130c</strain>
    </source>
</reference>
<dbReference type="GO" id="GO:0098855">
    <property type="term" value="C:HCN channel complex"/>
    <property type="evidence" value="ECO:0007669"/>
    <property type="project" value="TreeGrafter"/>
</dbReference>
<dbReference type="AlphaFoldDB" id="A0A077ZR42"/>
<name>A0A077ZR42_STYLE</name>
<dbReference type="Proteomes" id="UP000039865">
    <property type="component" value="Unassembled WGS sequence"/>
</dbReference>
<evidence type="ECO:0000313" key="14">
    <source>
        <dbReference type="Proteomes" id="UP000039865"/>
    </source>
</evidence>
<feature type="compositionally biased region" description="Polar residues" evidence="9">
    <location>
        <begin position="939"/>
        <end position="948"/>
    </location>
</feature>
<evidence type="ECO:0000259" key="12">
    <source>
        <dbReference type="PROSITE" id="PS50158"/>
    </source>
</evidence>
<keyword evidence="4 10" id="KW-1133">Transmembrane helix</keyword>
<gene>
    <name evidence="13" type="primary">Contig12542.g13388</name>
    <name evidence="13" type="ORF">STYLEM_1343</name>
</gene>
<feature type="transmembrane region" description="Helical" evidence="10">
    <location>
        <begin position="453"/>
        <end position="471"/>
    </location>
</feature>
<feature type="domain" description="CCHC-type" evidence="12">
    <location>
        <begin position="689"/>
        <end position="705"/>
    </location>
</feature>
<evidence type="ECO:0000256" key="10">
    <source>
        <dbReference type="SAM" id="Phobius"/>
    </source>
</evidence>
<dbReference type="InterPro" id="IPR051413">
    <property type="entry name" value="K/Na_HCN_channel"/>
</dbReference>
<keyword evidence="5" id="KW-0406">Ion transport</keyword>
<dbReference type="PROSITE" id="PS50042">
    <property type="entry name" value="CNMP_BINDING_3"/>
    <property type="match status" value="1"/>
</dbReference>
<dbReference type="PANTHER" id="PTHR45689">
    <property type="entry name" value="I[[H]] CHANNEL, ISOFORM E"/>
    <property type="match status" value="1"/>
</dbReference>
<dbReference type="OrthoDB" id="447251at2759"/>
<feature type="region of interest" description="Disordered" evidence="9">
    <location>
        <begin position="45"/>
        <end position="69"/>
    </location>
</feature>
<dbReference type="InParanoid" id="A0A077ZR42"/>
<keyword evidence="8" id="KW-0863">Zinc-finger</keyword>
<dbReference type="InterPro" id="IPR036875">
    <property type="entry name" value="Znf_CCHC_sf"/>
</dbReference>
<proteinExistence type="predicted"/>
<dbReference type="GO" id="GO:0005249">
    <property type="term" value="F:voltage-gated potassium channel activity"/>
    <property type="evidence" value="ECO:0007669"/>
    <property type="project" value="InterPro"/>
</dbReference>